<dbReference type="InterPro" id="IPR032781">
    <property type="entry name" value="ABC_tran_Xtn"/>
</dbReference>
<sequence>MIQFRKLRLNRGAKVLIDDATVQLHPGWKVGLTGANGCGKSSLFALLRGQLHPDQGDCELPPHWVVAHVAQETAALARSALDYALDGDVERRRVEAELAAAEAEHDGERIGLLHGRLQEIDGYSAAARAAALLDGLGFARTDLTRPVSDFSGGWRVRLNLAQALMCRSDLLLLDEPTNHLDLDAVIWLEQWLRDYRGTLLLISHDRVFLDAVVGHIAHIEQQRLTLYNGGYSEFERQRAERLAQQQALFDKQQRERAHLHKFVDRFRAKATKARQAQSRIKALERMELISAAHVDTPFHFGFRPAPPAPDPLLDVEDGAVGYGGKPVLSDLTLTLRPGERIGLLGRNGAGKSTLIKLLAGQLALHTGQRTDGKGLAIGYFAQHQLDTLRLDESPLQHMTRLDPTAREQDLRNYLGGFDFRGEKDGVGSGACVTSACGPFSGGEKSRLALALLIWRQPNLLLLDEPTNHLDLEMRHALTMALQDFDGGMVLVSHDRALLTATCDRFVLVHDSRLQPFDGDLDDYRDWLAAQRTAEQAALACPDQAADKAARKAERTQSAEERKARLATRRPLVKEAEQLERKLANWQNEKTLLDTRLADPGLYAGQDTALLQDLLKRQARLTDEIEGAELRWLEVHEALEALDAPD</sequence>
<dbReference type="Gene3D" id="1.10.287.380">
    <property type="entry name" value="Valyl-tRNA synthetase, C-terminal domain"/>
    <property type="match status" value="1"/>
</dbReference>
<dbReference type="CDD" id="cd03221">
    <property type="entry name" value="ABCF_EF-3"/>
    <property type="match status" value="2"/>
</dbReference>
<dbReference type="Gene3D" id="3.40.50.300">
    <property type="entry name" value="P-loop containing nucleotide triphosphate hydrolases"/>
    <property type="match status" value="2"/>
</dbReference>
<dbReference type="Pfam" id="PF16326">
    <property type="entry name" value="ABC_tran_CTD"/>
    <property type="match status" value="1"/>
</dbReference>
<feature type="coiled-coil region" evidence="7">
    <location>
        <begin position="568"/>
        <end position="630"/>
    </location>
</feature>
<dbReference type="InterPro" id="IPR003593">
    <property type="entry name" value="AAA+_ATPase"/>
</dbReference>
<comment type="similarity">
    <text evidence="5">Belongs to the ABC transporter superfamily. ABCF family. YheS subfamily.</text>
</comment>
<accession>A0A557R180</accession>
<dbReference type="PROSITE" id="PS00211">
    <property type="entry name" value="ABC_TRANSPORTER_1"/>
    <property type="match status" value="2"/>
</dbReference>
<dbReference type="OrthoDB" id="9762051at2"/>
<dbReference type="Pfam" id="PF12848">
    <property type="entry name" value="ABC_tran_Xtn"/>
    <property type="match status" value="1"/>
</dbReference>
<dbReference type="FunFam" id="3.40.50.300:FF:002053">
    <property type="entry name" value="ABC transporter ATP-binding protein"/>
    <property type="match status" value="1"/>
</dbReference>
<gene>
    <name evidence="9" type="ORF">FHP91_04485</name>
</gene>
<evidence type="ECO:0000256" key="6">
    <source>
        <dbReference type="ARBA" id="ARBA00069073"/>
    </source>
</evidence>
<dbReference type="PANTHER" id="PTHR19211">
    <property type="entry name" value="ATP-BINDING TRANSPORT PROTEIN-RELATED"/>
    <property type="match status" value="1"/>
</dbReference>
<proteinExistence type="inferred from homology"/>
<dbReference type="AlphaFoldDB" id="A0A557R180"/>
<evidence type="ECO:0000256" key="1">
    <source>
        <dbReference type="ARBA" id="ARBA00022475"/>
    </source>
</evidence>
<evidence type="ECO:0000313" key="10">
    <source>
        <dbReference type="Proteomes" id="UP000319502"/>
    </source>
</evidence>
<dbReference type="Proteomes" id="UP000319502">
    <property type="component" value="Unassembled WGS sequence"/>
</dbReference>
<keyword evidence="1" id="KW-1003">Cell membrane</keyword>
<evidence type="ECO:0000256" key="7">
    <source>
        <dbReference type="SAM" id="Coils"/>
    </source>
</evidence>
<comment type="caution">
    <text evidence="9">The sequence shown here is derived from an EMBL/GenBank/DDBJ whole genome shotgun (WGS) entry which is preliminary data.</text>
</comment>
<keyword evidence="10" id="KW-1185">Reference proteome</keyword>
<keyword evidence="7" id="KW-0175">Coiled coil</keyword>
<dbReference type="InterPro" id="IPR003439">
    <property type="entry name" value="ABC_transporter-like_ATP-bd"/>
</dbReference>
<keyword evidence="2" id="KW-0677">Repeat</keyword>
<evidence type="ECO:0000256" key="2">
    <source>
        <dbReference type="ARBA" id="ARBA00022737"/>
    </source>
</evidence>
<dbReference type="InterPro" id="IPR032524">
    <property type="entry name" value="ABC_tran_C"/>
</dbReference>
<dbReference type="Pfam" id="PF00005">
    <property type="entry name" value="ABC_tran"/>
    <property type="match status" value="2"/>
</dbReference>
<keyword evidence="4 9" id="KW-0067">ATP-binding</keyword>
<dbReference type="GO" id="GO:0005524">
    <property type="term" value="F:ATP binding"/>
    <property type="evidence" value="ECO:0007669"/>
    <property type="project" value="UniProtKB-KW"/>
</dbReference>
<evidence type="ECO:0000256" key="4">
    <source>
        <dbReference type="ARBA" id="ARBA00022840"/>
    </source>
</evidence>
<evidence type="ECO:0000256" key="3">
    <source>
        <dbReference type="ARBA" id="ARBA00022741"/>
    </source>
</evidence>
<feature type="domain" description="ABC transporter" evidence="8">
    <location>
        <begin position="313"/>
        <end position="535"/>
    </location>
</feature>
<organism evidence="9 10">
    <name type="scientific">Denitromonas halophila</name>
    <dbReference type="NCBI Taxonomy" id="1629404"/>
    <lineage>
        <taxon>Bacteria</taxon>
        <taxon>Pseudomonadati</taxon>
        <taxon>Pseudomonadota</taxon>
        <taxon>Betaproteobacteria</taxon>
        <taxon>Rhodocyclales</taxon>
        <taxon>Zoogloeaceae</taxon>
        <taxon>Denitromonas</taxon>
    </lineage>
</organism>
<name>A0A557R180_9RHOO</name>
<dbReference type="GO" id="GO:0003677">
    <property type="term" value="F:DNA binding"/>
    <property type="evidence" value="ECO:0007669"/>
    <property type="project" value="InterPro"/>
</dbReference>
<evidence type="ECO:0000259" key="8">
    <source>
        <dbReference type="PROSITE" id="PS50893"/>
    </source>
</evidence>
<feature type="domain" description="ABC transporter" evidence="8">
    <location>
        <begin position="2"/>
        <end position="246"/>
    </location>
</feature>
<dbReference type="InterPro" id="IPR027417">
    <property type="entry name" value="P-loop_NTPase"/>
</dbReference>
<dbReference type="InterPro" id="IPR050611">
    <property type="entry name" value="ABCF"/>
</dbReference>
<dbReference type="PANTHER" id="PTHR19211:SF14">
    <property type="entry name" value="ATP-BINDING CASSETTE SUB-FAMILY F MEMBER 1"/>
    <property type="match status" value="1"/>
</dbReference>
<dbReference type="SUPFAM" id="SSF52540">
    <property type="entry name" value="P-loop containing nucleoside triphosphate hydrolases"/>
    <property type="match status" value="2"/>
</dbReference>
<evidence type="ECO:0000313" key="9">
    <source>
        <dbReference type="EMBL" id="TVO58923.1"/>
    </source>
</evidence>
<protein>
    <recommendedName>
        <fullName evidence="6">Probable ATP-binding protein YheS</fullName>
    </recommendedName>
</protein>
<dbReference type="RefSeq" id="WP_144308440.1">
    <property type="nucleotide sequence ID" value="NZ_VMNK01000003.1"/>
</dbReference>
<dbReference type="InterPro" id="IPR017871">
    <property type="entry name" value="ABC_transporter-like_CS"/>
</dbReference>
<dbReference type="EMBL" id="VMNK01000003">
    <property type="protein sequence ID" value="TVO58923.1"/>
    <property type="molecule type" value="Genomic_DNA"/>
</dbReference>
<dbReference type="SMART" id="SM00382">
    <property type="entry name" value="AAA"/>
    <property type="match status" value="2"/>
</dbReference>
<dbReference type="InterPro" id="IPR037118">
    <property type="entry name" value="Val-tRNA_synth_C_sf"/>
</dbReference>
<reference evidence="9 10" key="1">
    <citation type="submission" date="2019-07" db="EMBL/GenBank/DDBJ databases">
        <title>The pathways for chlorine oxyanion respiration interact through the shared metabolite chlorate.</title>
        <authorList>
            <person name="Barnum T.P."/>
            <person name="Cheng Y."/>
            <person name="Hill K.A."/>
            <person name="Lucas L.N."/>
            <person name="Carlson H.K."/>
            <person name="Coates J.D."/>
        </authorList>
    </citation>
    <scope>NUCLEOTIDE SEQUENCE [LARGE SCALE GENOMIC DNA]</scope>
    <source>
        <strain evidence="9 10">SFB-3</strain>
    </source>
</reference>
<dbReference type="FunFam" id="3.40.50.300:FF:000011">
    <property type="entry name" value="Putative ABC transporter ATP-binding component"/>
    <property type="match status" value="1"/>
</dbReference>
<dbReference type="GO" id="GO:0016887">
    <property type="term" value="F:ATP hydrolysis activity"/>
    <property type="evidence" value="ECO:0007669"/>
    <property type="project" value="InterPro"/>
</dbReference>
<keyword evidence="3" id="KW-0547">Nucleotide-binding</keyword>
<evidence type="ECO:0000256" key="5">
    <source>
        <dbReference type="ARBA" id="ARBA00061571"/>
    </source>
</evidence>
<keyword evidence="1" id="KW-0472">Membrane</keyword>
<dbReference type="PROSITE" id="PS50893">
    <property type="entry name" value="ABC_TRANSPORTER_2"/>
    <property type="match status" value="2"/>
</dbReference>